<organism evidence="1 2">
    <name type="scientific">Streptomyces griseorubiginosus</name>
    <dbReference type="NCBI Taxonomy" id="67304"/>
    <lineage>
        <taxon>Bacteria</taxon>
        <taxon>Bacillati</taxon>
        <taxon>Actinomycetota</taxon>
        <taxon>Actinomycetes</taxon>
        <taxon>Kitasatosporales</taxon>
        <taxon>Streptomycetaceae</taxon>
        <taxon>Streptomyces</taxon>
    </lineage>
</organism>
<dbReference type="EMBL" id="LMWV01000007">
    <property type="protein sequence ID" value="KUN67906.1"/>
    <property type="molecule type" value="Genomic_DNA"/>
</dbReference>
<proteinExistence type="predicted"/>
<dbReference type="AlphaFoldDB" id="A0A124HYH9"/>
<gene>
    <name evidence="1" type="ORF">AQJ54_12755</name>
</gene>
<dbReference type="Proteomes" id="UP000054375">
    <property type="component" value="Unassembled WGS sequence"/>
</dbReference>
<evidence type="ECO:0000313" key="2">
    <source>
        <dbReference type="Proteomes" id="UP000054375"/>
    </source>
</evidence>
<protein>
    <submittedName>
        <fullName evidence="1">Uncharacterized protein</fullName>
    </submittedName>
</protein>
<keyword evidence="2" id="KW-1185">Reference proteome</keyword>
<comment type="caution">
    <text evidence="1">The sequence shown here is derived from an EMBL/GenBank/DDBJ whole genome shotgun (WGS) entry which is preliminary data.</text>
</comment>
<evidence type="ECO:0000313" key="1">
    <source>
        <dbReference type="EMBL" id="KUN67906.1"/>
    </source>
</evidence>
<accession>A0A124HYH9</accession>
<sequence length="251" mass="27313">METIYQTWAETVALFERRGFPAETYGSLDEEEYILHPGPAALPGSLWLDDHQYRHQNPWIDAGGRPEYEGIDGAVTGYVIDGDLDVDGNILNLEYGSPSLIVLGDLKAANLVLGGSSHVLVQGDIRVETFVGNSTDQLVDVRGDLRAALAILRDEFVPEVGGRLRGRALVPDHLDLADHGVAVEDPAPHAGLSELLVPEVLGTDGEDPGDDVHLAEKRLRYEHMIDRLVRGLPVIRGGRTVAPLEELPPVK</sequence>
<reference evidence="1 2" key="1">
    <citation type="submission" date="2015-10" db="EMBL/GenBank/DDBJ databases">
        <title>Draft genome sequence of Streptomyces griseorubiginosus DSM 40469, type strain for the species Streptomyces griseorubiginosus.</title>
        <authorList>
            <person name="Ruckert C."/>
            <person name="Winkler A."/>
            <person name="Kalinowski J."/>
            <person name="Kampfer P."/>
            <person name="Glaeser S."/>
        </authorList>
    </citation>
    <scope>NUCLEOTIDE SEQUENCE [LARGE SCALE GENOMIC DNA]</scope>
    <source>
        <strain evidence="1 2">DSM 40469</strain>
    </source>
</reference>
<dbReference type="RefSeq" id="WP_062237166.1">
    <property type="nucleotide sequence ID" value="NZ_JBIAXA010000001.1"/>
</dbReference>
<name>A0A124HYH9_9ACTN</name>